<sequence>MKLPRELKTGALDDINLGFSLVLAIFRGPDDQKVRGDSRPNSVSSKTCVSSRLKCDVSVELLMRFWKRYRCRNLTPQSLFNVVPAAHQPTFESTWERLLKRTQTCQILKLARHS</sequence>
<evidence type="ECO:0000313" key="1">
    <source>
        <dbReference type="EMBL" id="GBO06167.1"/>
    </source>
</evidence>
<dbReference type="AlphaFoldDB" id="A0A4Y2U3K1"/>
<evidence type="ECO:0000313" key="2">
    <source>
        <dbReference type="Proteomes" id="UP000499080"/>
    </source>
</evidence>
<organism evidence="1 2">
    <name type="scientific">Araneus ventricosus</name>
    <name type="common">Orbweaver spider</name>
    <name type="synonym">Epeira ventricosa</name>
    <dbReference type="NCBI Taxonomy" id="182803"/>
    <lineage>
        <taxon>Eukaryota</taxon>
        <taxon>Metazoa</taxon>
        <taxon>Ecdysozoa</taxon>
        <taxon>Arthropoda</taxon>
        <taxon>Chelicerata</taxon>
        <taxon>Arachnida</taxon>
        <taxon>Araneae</taxon>
        <taxon>Araneomorphae</taxon>
        <taxon>Entelegynae</taxon>
        <taxon>Araneoidea</taxon>
        <taxon>Araneidae</taxon>
        <taxon>Araneus</taxon>
    </lineage>
</organism>
<dbReference type="EMBL" id="BGPR01032587">
    <property type="protein sequence ID" value="GBO06167.1"/>
    <property type="molecule type" value="Genomic_DNA"/>
</dbReference>
<keyword evidence="2" id="KW-1185">Reference proteome</keyword>
<name>A0A4Y2U3K1_ARAVE</name>
<proteinExistence type="predicted"/>
<reference evidence="1 2" key="1">
    <citation type="journal article" date="2019" name="Sci. Rep.">
        <title>Orb-weaving spider Araneus ventricosus genome elucidates the spidroin gene catalogue.</title>
        <authorList>
            <person name="Kono N."/>
            <person name="Nakamura H."/>
            <person name="Ohtoshi R."/>
            <person name="Moran D.A.P."/>
            <person name="Shinohara A."/>
            <person name="Yoshida Y."/>
            <person name="Fujiwara M."/>
            <person name="Mori M."/>
            <person name="Tomita M."/>
            <person name="Arakawa K."/>
        </authorList>
    </citation>
    <scope>NUCLEOTIDE SEQUENCE [LARGE SCALE GENOMIC DNA]</scope>
</reference>
<gene>
    <name evidence="1" type="ORF">AVEN_274166_1</name>
</gene>
<dbReference type="Proteomes" id="UP000499080">
    <property type="component" value="Unassembled WGS sequence"/>
</dbReference>
<accession>A0A4Y2U3K1</accession>
<comment type="caution">
    <text evidence="1">The sequence shown here is derived from an EMBL/GenBank/DDBJ whole genome shotgun (WGS) entry which is preliminary data.</text>
</comment>
<protein>
    <submittedName>
        <fullName evidence="1">Uncharacterized protein</fullName>
    </submittedName>
</protein>